<evidence type="ECO:0000256" key="1">
    <source>
        <dbReference type="SAM" id="SignalP"/>
    </source>
</evidence>
<reference evidence="3 4" key="1">
    <citation type="journal article" date="2019" name="Sci. Rep.">
        <title>Comparative genomics of chytrid fungi reveal insights into the obligate biotrophic and pathogenic lifestyle of Synchytrium endobioticum.</title>
        <authorList>
            <person name="van de Vossenberg B.T.L.H."/>
            <person name="Warris S."/>
            <person name="Nguyen H.D.T."/>
            <person name="van Gent-Pelzer M.P.E."/>
            <person name="Joly D.L."/>
            <person name="van de Geest H.C."/>
            <person name="Bonants P.J.M."/>
            <person name="Smith D.S."/>
            <person name="Levesque C.A."/>
            <person name="van der Lee T.A.J."/>
        </authorList>
    </citation>
    <scope>NUCLEOTIDE SEQUENCE [LARGE SCALE GENOMIC DNA]</scope>
    <source>
        <strain evidence="3 4">JEL517</strain>
    </source>
</reference>
<gene>
    <name evidence="3" type="ORF">SmJEL517_g05108</name>
</gene>
<dbReference type="PANTHER" id="PTHR46801">
    <property type="entry name" value="OS06G0309200 PROTEIN"/>
    <property type="match status" value="1"/>
</dbReference>
<dbReference type="Gene3D" id="3.15.20.10">
    <property type="entry name" value="Bactericidal permeability-increasing protein, domain 2"/>
    <property type="match status" value="1"/>
</dbReference>
<proteinExistence type="predicted"/>
<feature type="domain" description="Lipid-binding serum glycoprotein C-terminal" evidence="2">
    <location>
        <begin position="287"/>
        <end position="499"/>
    </location>
</feature>
<evidence type="ECO:0000313" key="4">
    <source>
        <dbReference type="Proteomes" id="UP000319731"/>
    </source>
</evidence>
<dbReference type="OrthoDB" id="2151920at2759"/>
<name>A0A507C285_9FUNG</name>
<dbReference type="PANTHER" id="PTHR46801:SF2">
    <property type="entry name" value="LIPOPOLYSACCHARIDE-BINDING PROTEIN"/>
    <property type="match status" value="1"/>
</dbReference>
<accession>A0A507C285</accession>
<dbReference type="SUPFAM" id="SSF55394">
    <property type="entry name" value="Bactericidal permeability-increasing protein, BPI"/>
    <property type="match status" value="2"/>
</dbReference>
<dbReference type="GeneID" id="42006333"/>
<dbReference type="RefSeq" id="XP_031023007.1">
    <property type="nucleotide sequence ID" value="XM_031171036.1"/>
</dbReference>
<feature type="chain" id="PRO_5021488334" description="Lipid-binding serum glycoprotein C-terminal domain-containing protein" evidence="1">
    <location>
        <begin position="22"/>
        <end position="505"/>
    </location>
</feature>
<keyword evidence="1" id="KW-0732">Signal</keyword>
<comment type="caution">
    <text evidence="3">The sequence shown here is derived from an EMBL/GenBank/DDBJ whole genome shotgun (WGS) entry which is preliminary data.</text>
</comment>
<dbReference type="InterPro" id="IPR017943">
    <property type="entry name" value="Bactericidal_perm-incr_a/b_dom"/>
</dbReference>
<evidence type="ECO:0000259" key="2">
    <source>
        <dbReference type="SMART" id="SM00329"/>
    </source>
</evidence>
<organism evidence="3 4">
    <name type="scientific">Synchytrium microbalum</name>
    <dbReference type="NCBI Taxonomy" id="1806994"/>
    <lineage>
        <taxon>Eukaryota</taxon>
        <taxon>Fungi</taxon>
        <taxon>Fungi incertae sedis</taxon>
        <taxon>Chytridiomycota</taxon>
        <taxon>Chytridiomycota incertae sedis</taxon>
        <taxon>Chytridiomycetes</taxon>
        <taxon>Synchytriales</taxon>
        <taxon>Synchytriaceae</taxon>
        <taxon>Synchytrium</taxon>
    </lineage>
</organism>
<feature type="signal peptide" evidence="1">
    <location>
        <begin position="1"/>
        <end position="21"/>
    </location>
</feature>
<keyword evidence="4" id="KW-1185">Reference proteome</keyword>
<dbReference type="Gene3D" id="3.15.10.10">
    <property type="entry name" value="Bactericidal permeability-increasing protein, domain 1"/>
    <property type="match status" value="1"/>
</dbReference>
<protein>
    <recommendedName>
        <fullName evidence="2">Lipid-binding serum glycoprotein C-terminal domain-containing protein</fullName>
    </recommendedName>
</protein>
<dbReference type="InterPro" id="IPR001124">
    <property type="entry name" value="Lipid-bd_serum_glycop_C"/>
</dbReference>
<sequence length="505" mass="55153">MQLFTMKLVWLLLGIIAFSHARSNTAQRVLSTYIAPTEISPSVSVVLRSTLFDYVAKVAVNVVNEKFQGLDLADVDTVVNVKVVGDVNIILTNIKLVALNADPDLAVIRLGEGNVALDIENVFFSLEADYQYHQLPFPHVSGAGHLKVTGYEGVVAAIPVFTESNGGIQMNIIDAATDFARIEVVITGSGANWLYNMLVGMFRGNLKQAVCDKITAFIMETLPNEANQVFNGMPRAVDIFGAQLNTSFADNPSIQPEAAIMHLYGLFQSPDSEHFEECPYSAQSHTSLGETMTRGTVHVSVVNCFAWTLHKQGRMVFHLTPQNFSAELLNTSLWSTYIPGVEEMFPTWKPMLLDMDMTIAPMAAINPEEGVVMTVRNIKSRFSAIMDESDEVGLELFTLSIDILLGAIAAVIPSDPDAALLMLKAELTMGDIAVDVLQSNVGTLDPSKLSILFKVIFARVTDTITEYLDENPIVIPKIPLISLQNAQVSFATDMGILDADLVYIG</sequence>
<dbReference type="GO" id="GO:0008289">
    <property type="term" value="F:lipid binding"/>
    <property type="evidence" value="ECO:0007669"/>
    <property type="project" value="InterPro"/>
</dbReference>
<dbReference type="AlphaFoldDB" id="A0A507C285"/>
<dbReference type="InterPro" id="IPR045897">
    <property type="entry name" value="BPI/LBP_pln"/>
</dbReference>
<dbReference type="STRING" id="1806994.A0A507C285"/>
<evidence type="ECO:0000313" key="3">
    <source>
        <dbReference type="EMBL" id="TPX31613.1"/>
    </source>
</evidence>
<dbReference type="Proteomes" id="UP000319731">
    <property type="component" value="Unassembled WGS sequence"/>
</dbReference>
<dbReference type="EMBL" id="QEAO01000042">
    <property type="protein sequence ID" value="TPX31613.1"/>
    <property type="molecule type" value="Genomic_DNA"/>
</dbReference>
<dbReference type="SMART" id="SM00329">
    <property type="entry name" value="BPI2"/>
    <property type="match status" value="1"/>
</dbReference>